<accession>A0AAV2VNM9</accession>
<protein>
    <submittedName>
        <fullName evidence="3">RTX toxin and related Ca2+-binding domain fused with VCBS repeat, Cadherin-like and large exoprotein involved in heme utilization or adhesion</fullName>
    </submittedName>
</protein>
<dbReference type="Gene3D" id="3.40.50.410">
    <property type="entry name" value="von Willebrand factor, type A domain"/>
    <property type="match status" value="1"/>
</dbReference>
<keyword evidence="1" id="KW-0106">Calcium</keyword>
<dbReference type="Pfam" id="PF00092">
    <property type="entry name" value="VWA"/>
    <property type="match status" value="1"/>
</dbReference>
<dbReference type="InterPro" id="IPR013783">
    <property type="entry name" value="Ig-like_fold"/>
</dbReference>
<dbReference type="InterPro" id="IPR018511">
    <property type="entry name" value="Hemolysin-typ_Ca-bd_CS"/>
</dbReference>
<dbReference type="Pfam" id="PF00353">
    <property type="entry name" value="HemolysinCabind"/>
    <property type="match status" value="3"/>
</dbReference>
<reference evidence="3 4" key="1">
    <citation type="journal article" date="2013" name="ISME J.">
        <title>Comparative genomics of pathogenic lineages of Vibrio nigripulchritudo identifies virulence-associated traits.</title>
        <authorList>
            <person name="Goudenege D."/>
            <person name="Labreuche Y."/>
            <person name="Krin E."/>
            <person name="Ansquer D."/>
            <person name="Mangenot S."/>
            <person name="Calteau A."/>
            <person name="Medigue C."/>
            <person name="Mazel D."/>
            <person name="Polz M.F."/>
            <person name="Le Roux F."/>
        </authorList>
    </citation>
    <scope>NUCLEOTIDE SEQUENCE [LARGE SCALE GENOMIC DNA]</scope>
    <source>
        <strain evidence="3 4">SOn1</strain>
    </source>
</reference>
<feature type="domain" description="VWFA" evidence="2">
    <location>
        <begin position="1038"/>
        <end position="1311"/>
    </location>
</feature>
<dbReference type="InterPro" id="IPR011049">
    <property type="entry name" value="Serralysin-like_metalloprot_C"/>
</dbReference>
<dbReference type="PANTHER" id="PTHR24020">
    <property type="entry name" value="COLLAGEN ALPHA"/>
    <property type="match status" value="1"/>
</dbReference>
<dbReference type="SMART" id="SM00327">
    <property type="entry name" value="VWA"/>
    <property type="match status" value="1"/>
</dbReference>
<proteinExistence type="predicted"/>
<evidence type="ECO:0000259" key="2">
    <source>
        <dbReference type="PROSITE" id="PS50234"/>
    </source>
</evidence>
<dbReference type="InterPro" id="IPR001343">
    <property type="entry name" value="Hemolysn_Ca-bd"/>
</dbReference>
<dbReference type="NCBIfam" id="TIGR03661">
    <property type="entry name" value="T1SS_VCA0849"/>
    <property type="match status" value="1"/>
</dbReference>
<dbReference type="CDD" id="cd00198">
    <property type="entry name" value="vWFA"/>
    <property type="match status" value="1"/>
</dbReference>
<dbReference type="InterPro" id="IPR002035">
    <property type="entry name" value="VWF_A"/>
</dbReference>
<dbReference type="PROSITE" id="PS50234">
    <property type="entry name" value="VWFA"/>
    <property type="match status" value="1"/>
</dbReference>
<dbReference type="PANTHER" id="PTHR24020:SF84">
    <property type="entry name" value="VWFA DOMAIN-CONTAINING PROTEIN"/>
    <property type="match status" value="1"/>
</dbReference>
<dbReference type="InterPro" id="IPR036465">
    <property type="entry name" value="vWFA_dom_sf"/>
</dbReference>
<dbReference type="Proteomes" id="UP000018211">
    <property type="component" value="Unassembled WGS sequence"/>
</dbReference>
<gene>
    <name evidence="3" type="ORF">VIBNISOn1_1720122</name>
</gene>
<dbReference type="GO" id="GO:0005509">
    <property type="term" value="F:calcium ion binding"/>
    <property type="evidence" value="ECO:0007669"/>
    <property type="project" value="InterPro"/>
</dbReference>
<dbReference type="SUPFAM" id="SSF53300">
    <property type="entry name" value="vWA-like"/>
    <property type="match status" value="1"/>
</dbReference>
<dbReference type="Gene3D" id="2.60.40.10">
    <property type="entry name" value="Immunoglobulins"/>
    <property type="match status" value="1"/>
</dbReference>
<dbReference type="Gene3D" id="2.150.10.10">
    <property type="entry name" value="Serralysin-like metalloprotease, C-terminal"/>
    <property type="match status" value="2"/>
</dbReference>
<dbReference type="Pfam" id="PF17892">
    <property type="entry name" value="Cadherin_5"/>
    <property type="match status" value="1"/>
</dbReference>
<evidence type="ECO:0000313" key="3">
    <source>
        <dbReference type="EMBL" id="CCO46321.1"/>
    </source>
</evidence>
<dbReference type="InterPro" id="IPR019960">
    <property type="entry name" value="T1SS_VCA0849"/>
</dbReference>
<dbReference type="InterPro" id="IPR041690">
    <property type="entry name" value="Cadherin_5"/>
</dbReference>
<dbReference type="PROSITE" id="PS00330">
    <property type="entry name" value="HEMOLYSIN_CALCIUM"/>
    <property type="match status" value="3"/>
</dbReference>
<name>A0AAV2VNM9_9VIBR</name>
<sequence length="1523" mass="160927">MDTAVLTPAITNITDDSANSDYSDVTLHGTGSEVGNTIEVFAKDADGNYVSIGTATVQADLSWTLDISSISVTPINDNEFMFAKETDSAGNVSEASDTVHYYHGSYDPAVTESSDDYVLLGGGRDDLQMVSDDDNDYFVADGGAHDDKAIFSDSIENYVISVNSAGEIVVFEPSENDTNIFREFERFTFGGETYTVEQLLKPTVTITSDANNDGVLAGSEVESSVNYRVDLPAGAAVGTVLLVTLPSGVQSITLTEQQIKDGHVTGSYATPSEGSDLTISVSITHANGQEYTSSDSVHVNEAPEVNDFTVSSTSSVFNIPFSGNATDTEDDSSADKTTDIVVTELPQFGSLYVINEDGSKTKLEVGSVVADSAVVKYELDSDVNENLSFDSTAFNNDTPINNLSEIALDSGVVITGGVVGNDGSLTQGTLNYDSDVNEVGIGVNGGEIESGNKEYVSIDFGDNVNVTEANVSLASLHGHYSNAGLGIDAKVHIELYKDGVLQTTVVVDSSSDIVNSQYVANLQLDGGFDEIRLTTTANQNSNFTLTGVEVVDSQINDEVEYKAVDSDGQESDGTATVDISIPSSESALERAPVVNGDADFGSSDEDNAFIIDAAKLQILLNTATDENQDDLFISSLSVDESKGELVVTTNAQGEVTGAVFYPNEDMAAEDIKFDFTVSDGKLSDTGSAYLDVAPVADAPEVDVSITGDAERNYDDFPTWGISTEDFQTGNFDKSQFNIANEKTDSKTWAETIHGTSGNDYIVSTHGGGDSIYGDVHQNYHNDGDDILVGSDDTNGESLYGGNGQDILVSGLGVDSLHGGTGADIAILPGKSTDYTVTKGSGYSSNDKWFDFTSVENGVEVTKALHDIETVQFEDGIYTLNSTTGELVLVEPTSTEYPLEIEASLNDTDGSESLSQIEISGLVQGDVLKGSDGSVLGTAGSNGTITLTGPWDSDATKVTLTGLTLVSSASNASEITVTATSQEGSDTSNTATADDSIVLSDFVGTTIGGDGQTYTTGDTHDTVVGDTTGTVVTHGQDYNIAFMVDTSGSMGSSNIDDIEDQLEKVFESLINSAKGEHSGTVNVMLVDFDTLAHTSVSVNLADPEAEDKLEDVLDSLRSGGGTNYEDAFTVTNNWFETVKTTHPEANNMAYFITDGRPTYYTTDVTDPLVYNSSYNSNDRTLSDILGNSDYVPGQSYSYQGKLIIDTYGRVYSYNSWSSDATFQGYMRPDGTGEHEFVQIAGRGYNADNATISNANSGFDLLENSGVTVEAIGIGNSLDENQLKDFDTDGNVQANVDADDLAEAILGHSEDKLPGEDTIDAGAGDDILFGDSIHMAGVSSQGYEGIKEYVAGKLGVVEVSDAQVHNYITENVNEFNQSTDKDKADTLYGGSGDDIMFGQGGNDSLYGGAGNDILLGGLGNDILTGGDDADVFKWVKTDLDGSTDRITDFHIDDGDKLDLSDLFSDLSDSEVTSLLDNIKGSVDGDDSGSSITVNKDGNSVTIDFDGVSATDLTNNLTTILLIKDD</sequence>
<organism evidence="3 4">
    <name type="scientific">Vibrio nigripulchritudo SOn1</name>
    <dbReference type="NCBI Taxonomy" id="1238450"/>
    <lineage>
        <taxon>Bacteria</taxon>
        <taxon>Pseudomonadati</taxon>
        <taxon>Pseudomonadota</taxon>
        <taxon>Gammaproteobacteria</taxon>
        <taxon>Vibrionales</taxon>
        <taxon>Vibrionaceae</taxon>
        <taxon>Vibrio</taxon>
    </lineage>
</organism>
<dbReference type="PRINTS" id="PR00313">
    <property type="entry name" value="CABNDNGRPT"/>
</dbReference>
<comment type="caution">
    <text evidence="3">The sequence shown here is derived from an EMBL/GenBank/DDBJ whole genome shotgun (WGS) entry which is preliminary data.</text>
</comment>
<dbReference type="SUPFAM" id="SSF51120">
    <property type="entry name" value="beta-Roll"/>
    <property type="match status" value="2"/>
</dbReference>
<dbReference type="EMBL" id="CAOF01000082">
    <property type="protein sequence ID" value="CCO46321.1"/>
    <property type="molecule type" value="Genomic_DNA"/>
</dbReference>
<evidence type="ECO:0000313" key="4">
    <source>
        <dbReference type="Proteomes" id="UP000018211"/>
    </source>
</evidence>
<evidence type="ECO:0000256" key="1">
    <source>
        <dbReference type="ARBA" id="ARBA00022837"/>
    </source>
</evidence>
<dbReference type="InterPro" id="IPR050525">
    <property type="entry name" value="ECM_Assembly_Org"/>
</dbReference>